<evidence type="ECO:0000313" key="8">
    <source>
        <dbReference type="Proteomes" id="UP001175271"/>
    </source>
</evidence>
<dbReference type="EMBL" id="JAUCMV010000001">
    <property type="protein sequence ID" value="KAK0428283.1"/>
    <property type="molecule type" value="Genomic_DNA"/>
</dbReference>
<evidence type="ECO:0000256" key="2">
    <source>
        <dbReference type="ARBA" id="ARBA00022771"/>
    </source>
</evidence>
<comment type="caution">
    <text evidence="7">The sequence shown here is derived from an EMBL/GenBank/DDBJ whole genome shotgun (WGS) entry which is preliminary data.</text>
</comment>
<dbReference type="Gene3D" id="4.10.1000.10">
    <property type="entry name" value="Zinc finger, CCCH-type"/>
    <property type="match status" value="1"/>
</dbReference>
<feature type="region of interest" description="Disordered" evidence="5">
    <location>
        <begin position="107"/>
        <end position="155"/>
    </location>
</feature>
<keyword evidence="8" id="KW-1185">Reference proteome</keyword>
<dbReference type="GO" id="GO:0008270">
    <property type="term" value="F:zinc ion binding"/>
    <property type="evidence" value="ECO:0007669"/>
    <property type="project" value="UniProtKB-KW"/>
</dbReference>
<organism evidence="7 8">
    <name type="scientific">Steinernema hermaphroditum</name>
    <dbReference type="NCBI Taxonomy" id="289476"/>
    <lineage>
        <taxon>Eukaryota</taxon>
        <taxon>Metazoa</taxon>
        <taxon>Ecdysozoa</taxon>
        <taxon>Nematoda</taxon>
        <taxon>Chromadorea</taxon>
        <taxon>Rhabditida</taxon>
        <taxon>Tylenchina</taxon>
        <taxon>Panagrolaimomorpha</taxon>
        <taxon>Strongyloidoidea</taxon>
        <taxon>Steinernematidae</taxon>
        <taxon>Steinernema</taxon>
    </lineage>
</organism>
<gene>
    <name evidence="7" type="ORF">QR680_010712</name>
</gene>
<dbReference type="PROSITE" id="PS50103">
    <property type="entry name" value="ZF_C3H1"/>
    <property type="match status" value="1"/>
</dbReference>
<dbReference type="AlphaFoldDB" id="A0AA39MC08"/>
<feature type="region of interest" description="Disordered" evidence="5">
    <location>
        <begin position="264"/>
        <end position="286"/>
    </location>
</feature>
<feature type="domain" description="C3H1-type" evidence="6">
    <location>
        <begin position="57"/>
        <end position="85"/>
    </location>
</feature>
<evidence type="ECO:0000256" key="1">
    <source>
        <dbReference type="ARBA" id="ARBA00022723"/>
    </source>
</evidence>
<protein>
    <recommendedName>
        <fullName evidence="6">C3H1-type domain-containing protein</fullName>
    </recommendedName>
</protein>
<dbReference type="InterPro" id="IPR036855">
    <property type="entry name" value="Znf_CCCH_sf"/>
</dbReference>
<feature type="zinc finger region" description="C3H1-type" evidence="4">
    <location>
        <begin position="57"/>
        <end position="85"/>
    </location>
</feature>
<feature type="compositionally biased region" description="Basic residues" evidence="5">
    <location>
        <begin position="140"/>
        <end position="152"/>
    </location>
</feature>
<keyword evidence="1 4" id="KW-0479">Metal-binding</keyword>
<dbReference type="Proteomes" id="UP001175271">
    <property type="component" value="Unassembled WGS sequence"/>
</dbReference>
<keyword evidence="2 4" id="KW-0863">Zinc-finger</keyword>
<dbReference type="SMART" id="SM00356">
    <property type="entry name" value="ZnF_C3H1"/>
    <property type="match status" value="1"/>
</dbReference>
<evidence type="ECO:0000313" key="7">
    <source>
        <dbReference type="EMBL" id="KAK0428283.1"/>
    </source>
</evidence>
<feature type="region of interest" description="Disordered" evidence="5">
    <location>
        <begin position="1"/>
        <end position="53"/>
    </location>
</feature>
<dbReference type="SUPFAM" id="SSF90229">
    <property type="entry name" value="CCCH zinc finger"/>
    <property type="match status" value="1"/>
</dbReference>
<feature type="compositionally biased region" description="Low complexity" evidence="5">
    <location>
        <begin position="27"/>
        <end position="44"/>
    </location>
</feature>
<accession>A0AA39MC08</accession>
<reference evidence="7" key="1">
    <citation type="submission" date="2023-06" db="EMBL/GenBank/DDBJ databases">
        <title>Genomic analysis of the entomopathogenic nematode Steinernema hermaphroditum.</title>
        <authorList>
            <person name="Schwarz E.M."/>
            <person name="Heppert J.K."/>
            <person name="Baniya A."/>
            <person name="Schwartz H.T."/>
            <person name="Tan C.-H."/>
            <person name="Antoshechkin I."/>
            <person name="Sternberg P.W."/>
            <person name="Goodrich-Blair H."/>
            <person name="Dillman A.R."/>
        </authorList>
    </citation>
    <scope>NUCLEOTIDE SEQUENCE</scope>
    <source>
        <strain evidence="7">PS9179</strain>
        <tissue evidence="7">Whole animal</tissue>
    </source>
</reference>
<feature type="compositionally biased region" description="Basic and acidic residues" evidence="5">
    <location>
        <begin position="107"/>
        <end position="139"/>
    </location>
</feature>
<evidence type="ECO:0000256" key="5">
    <source>
        <dbReference type="SAM" id="MobiDB-lite"/>
    </source>
</evidence>
<sequence length="286" mass="33044">MGRNQHRNQQARHFEVEVQFPSRRKSASSSSGRSSFSSSTPNSPGKANGRHEPVWRRLKTEMCRNLRKEGRCKYAETCWYAHTEEELRSADDVQSGKAIAEYIREQNKEKERRKEERVAAREAGEERADVREVGEERRQQRPRNNRNKKKHRVQQEPALPAIYSMPPPNVYVPFLHNSSGVPQSAQYAKATLLISRQDEMLHQERIVIDLRECVRKSGEKLQEASTEQEKSKIKKEIDRFKQSLKVAEAAYAVKVEAFLKARPTDCGQQKRTEEKQDSQSGTASQH</sequence>
<evidence type="ECO:0000256" key="4">
    <source>
        <dbReference type="PROSITE-ProRule" id="PRU00723"/>
    </source>
</evidence>
<keyword evidence="3 4" id="KW-0862">Zinc</keyword>
<dbReference type="InterPro" id="IPR000571">
    <property type="entry name" value="Znf_CCCH"/>
</dbReference>
<name>A0AA39MC08_9BILA</name>
<feature type="compositionally biased region" description="Basic residues" evidence="5">
    <location>
        <begin position="1"/>
        <end position="10"/>
    </location>
</feature>
<evidence type="ECO:0000259" key="6">
    <source>
        <dbReference type="PROSITE" id="PS50103"/>
    </source>
</evidence>
<proteinExistence type="predicted"/>
<evidence type="ECO:0000256" key="3">
    <source>
        <dbReference type="ARBA" id="ARBA00022833"/>
    </source>
</evidence>
<feature type="compositionally biased region" description="Basic and acidic residues" evidence="5">
    <location>
        <begin position="264"/>
        <end position="277"/>
    </location>
</feature>